<sequence>LYFSNRIYRLRVPEEKMKVFAEALQRGEADGKYDILRITRRSEDFIDVMVKPSSLKDLKKLIQEYKVQAYITNHDVERSIRVFSRANERATARNRVRRSINALPTHMAYLQFHEISQNSSLPIVWIDAGIHAREWIAPATALYLIDKLLSKDGYELLSKYQFYIAPNVNPDGYVFSHTTNRFWRKNRNRTEYENCPGVDLNRNFPYKWGLSGSSGNSCSEIYRGSSAADQAETRSIIRKLAAIAPQTKLFLTLHSYGQLVLIPFGYLPAQRPDNYNELVRFKIDGELVGGVGAETVTVYNYSLVTPNSKKKQYVRKRASIKVIFKLWKNHNTVYSSGTAADILYSAAGGSDDFARGALNIPYAYTIELPDLGSYNFLLPPSFIIPVGNQIWDALKTFTEHIK</sequence>
<dbReference type="SUPFAM" id="SSF53187">
    <property type="entry name" value="Zn-dependent exopeptidases"/>
    <property type="match status" value="1"/>
</dbReference>
<keyword evidence="9" id="KW-0482">Metalloprotease</keyword>
<keyword evidence="5" id="KW-0479">Metal-binding</keyword>
<proteinExistence type="inferred from homology"/>
<keyword evidence="6" id="KW-0732">Signal</keyword>
<dbReference type="PRINTS" id="PR00765">
    <property type="entry name" value="CRBOXYPTASEA"/>
</dbReference>
<dbReference type="SMART" id="SM00631">
    <property type="entry name" value="Zn_pept"/>
    <property type="match status" value="1"/>
</dbReference>
<comment type="similarity">
    <text evidence="2 10">Belongs to the peptidase M14 family.</text>
</comment>
<evidence type="ECO:0000259" key="11">
    <source>
        <dbReference type="PROSITE" id="PS52035"/>
    </source>
</evidence>
<dbReference type="FunFam" id="3.40.630.10:FF:000084">
    <property type="entry name" value="Carboxypeptidase B2"/>
    <property type="match status" value="1"/>
</dbReference>
<keyword evidence="3" id="KW-0121">Carboxypeptidase</keyword>
<keyword evidence="8" id="KW-0862">Zinc</keyword>
<dbReference type="STRING" id="102285.A0A0R3TZ81"/>
<evidence type="ECO:0000313" key="12">
    <source>
        <dbReference type="WBParaSite" id="HNAJ_0001318001-mRNA-1"/>
    </source>
</evidence>
<dbReference type="InterPro" id="IPR003146">
    <property type="entry name" value="M14A_act_pep"/>
</dbReference>
<dbReference type="AlphaFoldDB" id="A0A0R3TZ81"/>
<evidence type="ECO:0000256" key="10">
    <source>
        <dbReference type="PROSITE-ProRule" id="PRU01379"/>
    </source>
</evidence>
<dbReference type="WBParaSite" id="HNAJ_0001318001-mRNA-1">
    <property type="protein sequence ID" value="HNAJ_0001318001-mRNA-1"/>
    <property type="gene ID" value="HNAJ_0001318001"/>
</dbReference>
<dbReference type="GO" id="GO:0008270">
    <property type="term" value="F:zinc ion binding"/>
    <property type="evidence" value="ECO:0007669"/>
    <property type="project" value="InterPro"/>
</dbReference>
<evidence type="ECO:0000256" key="9">
    <source>
        <dbReference type="ARBA" id="ARBA00023049"/>
    </source>
</evidence>
<evidence type="ECO:0000256" key="3">
    <source>
        <dbReference type="ARBA" id="ARBA00022645"/>
    </source>
</evidence>
<dbReference type="GO" id="GO:0005615">
    <property type="term" value="C:extracellular space"/>
    <property type="evidence" value="ECO:0007669"/>
    <property type="project" value="TreeGrafter"/>
</dbReference>
<dbReference type="PROSITE" id="PS00132">
    <property type="entry name" value="CARBOXYPEPT_ZN_1"/>
    <property type="match status" value="1"/>
</dbReference>
<dbReference type="InterPro" id="IPR057246">
    <property type="entry name" value="CARBOXYPEPT_ZN_1"/>
</dbReference>
<protein>
    <submittedName>
        <fullName evidence="12">Peptidase_M14 domain-containing protein</fullName>
    </submittedName>
</protein>
<keyword evidence="7" id="KW-0378">Hydrolase</keyword>
<evidence type="ECO:0000256" key="7">
    <source>
        <dbReference type="ARBA" id="ARBA00022801"/>
    </source>
</evidence>
<dbReference type="Pfam" id="PF02244">
    <property type="entry name" value="Propep_M14"/>
    <property type="match status" value="1"/>
</dbReference>
<dbReference type="InterPro" id="IPR000834">
    <property type="entry name" value="Peptidase_M14"/>
</dbReference>
<evidence type="ECO:0000256" key="6">
    <source>
        <dbReference type="ARBA" id="ARBA00022729"/>
    </source>
</evidence>
<dbReference type="Gene3D" id="3.40.630.10">
    <property type="entry name" value="Zn peptidases"/>
    <property type="match status" value="1"/>
</dbReference>
<comment type="cofactor">
    <cofactor evidence="1">
        <name>Zn(2+)</name>
        <dbReference type="ChEBI" id="CHEBI:29105"/>
    </cofactor>
</comment>
<feature type="active site" description="Proton donor/acceptor" evidence="10">
    <location>
        <position position="367"/>
    </location>
</feature>
<dbReference type="PANTHER" id="PTHR11705:SF91">
    <property type="entry name" value="FI01817P-RELATED"/>
    <property type="match status" value="1"/>
</dbReference>
<dbReference type="SUPFAM" id="SSF54897">
    <property type="entry name" value="Protease propeptides/inhibitors"/>
    <property type="match status" value="1"/>
</dbReference>
<dbReference type="Pfam" id="PF00246">
    <property type="entry name" value="Peptidase_M14"/>
    <property type="match status" value="1"/>
</dbReference>
<evidence type="ECO:0000256" key="5">
    <source>
        <dbReference type="ARBA" id="ARBA00022723"/>
    </source>
</evidence>
<keyword evidence="4" id="KW-0645">Protease</keyword>
<name>A0A0R3TZ81_RODNA</name>
<evidence type="ECO:0000256" key="1">
    <source>
        <dbReference type="ARBA" id="ARBA00001947"/>
    </source>
</evidence>
<reference evidence="12" key="1">
    <citation type="submission" date="2017-02" db="UniProtKB">
        <authorList>
            <consortium name="WormBaseParasite"/>
        </authorList>
    </citation>
    <scope>IDENTIFICATION</scope>
</reference>
<organism evidence="12">
    <name type="scientific">Rodentolepis nana</name>
    <name type="common">Dwarf tapeworm</name>
    <name type="synonym">Hymenolepis nana</name>
    <dbReference type="NCBI Taxonomy" id="102285"/>
    <lineage>
        <taxon>Eukaryota</taxon>
        <taxon>Metazoa</taxon>
        <taxon>Spiralia</taxon>
        <taxon>Lophotrochozoa</taxon>
        <taxon>Platyhelminthes</taxon>
        <taxon>Cestoda</taxon>
        <taxon>Eucestoda</taxon>
        <taxon>Cyclophyllidea</taxon>
        <taxon>Hymenolepididae</taxon>
        <taxon>Rodentolepis</taxon>
    </lineage>
</organism>
<dbReference type="PANTHER" id="PTHR11705">
    <property type="entry name" value="PROTEASE FAMILY M14 CARBOXYPEPTIDASE A,B"/>
    <property type="match status" value="1"/>
</dbReference>
<accession>A0A0R3TZ81</accession>
<feature type="domain" description="Peptidase M14" evidence="11">
    <location>
        <begin position="69"/>
        <end position="401"/>
    </location>
</feature>
<dbReference type="GO" id="GO:0006508">
    <property type="term" value="P:proteolysis"/>
    <property type="evidence" value="ECO:0007669"/>
    <property type="project" value="UniProtKB-KW"/>
</dbReference>
<evidence type="ECO:0000256" key="8">
    <source>
        <dbReference type="ARBA" id="ARBA00022833"/>
    </source>
</evidence>
<dbReference type="PROSITE" id="PS52035">
    <property type="entry name" value="PEPTIDASE_M14"/>
    <property type="match status" value="1"/>
</dbReference>
<evidence type="ECO:0000256" key="4">
    <source>
        <dbReference type="ARBA" id="ARBA00022670"/>
    </source>
</evidence>
<evidence type="ECO:0000256" key="2">
    <source>
        <dbReference type="ARBA" id="ARBA00005988"/>
    </source>
</evidence>
<dbReference type="GO" id="GO:0004181">
    <property type="term" value="F:metallocarboxypeptidase activity"/>
    <property type="evidence" value="ECO:0007669"/>
    <property type="project" value="InterPro"/>
</dbReference>